<dbReference type="AlphaFoldDB" id="A0A7L6B7X6"/>
<reference evidence="4" key="1">
    <citation type="submission" date="2020-07" db="EMBL/GenBank/DDBJ databases">
        <title>A new Micromonospora strain with potent antibiotic activity isolated from the microbiome of a mid-Atlantic deep-sea sponge.</title>
        <authorList>
            <person name="Back C.R."/>
            <person name="Stennett H.L."/>
            <person name="Williams S.E."/>
            <person name="Wang L."/>
            <person name="Ojeda Gomez J."/>
            <person name="Abdulle O.M."/>
            <person name="Duffy T."/>
            <person name="Hendry K.R."/>
            <person name="Powell D."/>
            <person name="Stach J.E."/>
            <person name="Essex-Lopresti A.E."/>
            <person name="Willis C.L."/>
            <person name="Curnow P."/>
            <person name="Race P.R."/>
        </authorList>
    </citation>
    <scope>NUCLEOTIDE SEQUENCE [LARGE SCALE GENOMIC DNA]</scope>
    <source>
        <strain evidence="4">28ISP2-46</strain>
    </source>
</reference>
<name>A0A7L6B7X6_9ACTN</name>
<feature type="region of interest" description="Disordered" evidence="1">
    <location>
        <begin position="24"/>
        <end position="56"/>
    </location>
</feature>
<keyword evidence="4" id="KW-1185">Reference proteome</keyword>
<evidence type="ECO:0000256" key="1">
    <source>
        <dbReference type="SAM" id="MobiDB-lite"/>
    </source>
</evidence>
<feature type="transmembrane region" description="Helical" evidence="2">
    <location>
        <begin position="80"/>
        <end position="101"/>
    </location>
</feature>
<feature type="transmembrane region" description="Helical" evidence="2">
    <location>
        <begin position="494"/>
        <end position="515"/>
    </location>
</feature>
<keyword evidence="2" id="KW-0812">Transmembrane</keyword>
<evidence type="ECO:0008006" key="5">
    <source>
        <dbReference type="Google" id="ProtNLM"/>
    </source>
</evidence>
<accession>A0A7L6B7X6</accession>
<feature type="transmembrane region" description="Helical" evidence="2">
    <location>
        <begin position="153"/>
        <end position="168"/>
    </location>
</feature>
<feature type="compositionally biased region" description="Low complexity" evidence="1">
    <location>
        <begin position="403"/>
        <end position="417"/>
    </location>
</feature>
<dbReference type="EMBL" id="CP059322">
    <property type="protein sequence ID" value="QLQ38014.2"/>
    <property type="molecule type" value="Genomic_DNA"/>
</dbReference>
<dbReference type="RefSeq" id="WP_307755266.1">
    <property type="nucleotide sequence ID" value="NZ_CP059322.2"/>
</dbReference>
<protein>
    <recommendedName>
        <fullName evidence="5">DUF2637 domain-containing protein</fullName>
    </recommendedName>
</protein>
<gene>
    <name evidence="3" type="ORF">H1D33_03725</name>
</gene>
<keyword evidence="2" id="KW-0472">Membrane</keyword>
<feature type="compositionally biased region" description="Basic residues" evidence="1">
    <location>
        <begin position="382"/>
        <end position="393"/>
    </location>
</feature>
<proteinExistence type="predicted"/>
<evidence type="ECO:0000313" key="3">
    <source>
        <dbReference type="EMBL" id="QLQ38014.2"/>
    </source>
</evidence>
<feature type="compositionally biased region" description="Pro residues" evidence="1">
    <location>
        <begin position="351"/>
        <end position="377"/>
    </location>
</feature>
<evidence type="ECO:0000256" key="2">
    <source>
        <dbReference type="SAM" id="Phobius"/>
    </source>
</evidence>
<sequence>MTLFRPRRTAEEFAAAARAQDERRRLQAQFDRDQAAAHRAERRRLDRERARADRKRRKARAKARARFWHRIGAGLRAARTIAPLLLVNAAAVGGQTGYAITRTPESWPAPARLAVALVYAATVESIALYVNWHAHDALMHRATGTATEMRRRAYLIAAVVAAMNYSHFDGEHWTPTPFAVGSGMASLLSPWLWGLHTRRAQQLQLLRADLVDETGAVFDRKRRRAFPIRTWRAERWSIEHHIRDPRVAWDGYHAERAACRAQVRPGRLGSAWAALRGRAVAIQPPAPKRASVLDESDPGVRECRKLARSMESATQGLRPRLARIAVADWSLGLWPASGRRGGQSGGQPPASGRPPAPAGPASPPPEPPEPPATPPRRPAAGRQRHREGRRRLRRAAEGDRPAAVRPAGGQARQGQQDHGQRLAQRASQEEVEAPRGAANAWTARRAPGPSPEGRTSIMPTHHALPGQPPPDAPAGQLLRMNVDPTVIQPRRVPWTLILAADLVGVLAALATGLAARLAGHLTVTAVAGIVMVLLGVALFPITTHREMDR</sequence>
<feature type="transmembrane region" description="Helical" evidence="2">
    <location>
        <begin position="174"/>
        <end position="193"/>
    </location>
</feature>
<feature type="transmembrane region" description="Helical" evidence="2">
    <location>
        <begin position="521"/>
        <end position="541"/>
    </location>
</feature>
<organism evidence="3 4">
    <name type="scientific">Micromonospora robiginosa</name>
    <dbReference type="NCBI Taxonomy" id="2749844"/>
    <lineage>
        <taxon>Bacteria</taxon>
        <taxon>Bacillati</taxon>
        <taxon>Actinomycetota</taxon>
        <taxon>Actinomycetes</taxon>
        <taxon>Micromonosporales</taxon>
        <taxon>Micromonosporaceae</taxon>
        <taxon>Micromonospora</taxon>
    </lineage>
</organism>
<dbReference type="Proteomes" id="UP000510844">
    <property type="component" value="Chromosome"/>
</dbReference>
<keyword evidence="2" id="KW-1133">Transmembrane helix</keyword>
<feature type="compositionally biased region" description="Basic and acidic residues" evidence="1">
    <location>
        <begin position="24"/>
        <end position="51"/>
    </location>
</feature>
<evidence type="ECO:0000313" key="4">
    <source>
        <dbReference type="Proteomes" id="UP000510844"/>
    </source>
</evidence>
<reference evidence="3 4" key="2">
    <citation type="journal article" date="2021" name="Mar. Drugs">
        <title>A New Micromonospora Strain with Antibiotic Activity Isolated from the Microbiome of a Mid-Atlantic Deep-Sea Sponge.</title>
        <authorList>
            <person name="Back C.R."/>
            <person name="Stennett H.L."/>
            <person name="Williams S.E."/>
            <person name="Wang L."/>
            <person name="Ojeda Gomez J."/>
            <person name="Abdulle O.M."/>
            <person name="Duffy T."/>
            <person name="Neal C."/>
            <person name="Mantell J."/>
            <person name="Jepson M.A."/>
            <person name="Hendry K.R."/>
            <person name="Powell D."/>
            <person name="Stach J.E.M."/>
            <person name="Essex-Lopresti A.E."/>
            <person name="Willis C.L."/>
            <person name="Curnow P."/>
            <person name="Race P.R."/>
        </authorList>
    </citation>
    <scope>NUCLEOTIDE SEQUENCE [LARGE SCALE GENOMIC DNA]</scope>
    <source>
        <strain evidence="3 4">28ISP2-46</strain>
    </source>
</reference>
<feature type="region of interest" description="Disordered" evidence="1">
    <location>
        <begin position="334"/>
        <end position="461"/>
    </location>
</feature>
<feature type="transmembrane region" description="Helical" evidence="2">
    <location>
        <begin position="113"/>
        <end position="132"/>
    </location>
</feature>
<dbReference type="KEGG" id="mfeu:H1D33_03725"/>